<keyword evidence="2" id="KW-1185">Reference proteome</keyword>
<evidence type="ECO:0000313" key="2">
    <source>
        <dbReference type="Proteomes" id="UP000789366"/>
    </source>
</evidence>
<name>A0ACA9QD13_9GLOM</name>
<reference evidence="1" key="1">
    <citation type="submission" date="2021-06" db="EMBL/GenBank/DDBJ databases">
        <authorList>
            <person name="Kallberg Y."/>
            <person name="Tangrot J."/>
            <person name="Rosling A."/>
        </authorList>
    </citation>
    <scope>NUCLEOTIDE SEQUENCE</scope>
    <source>
        <strain evidence="1">28 12/20/2015</strain>
    </source>
</reference>
<dbReference type="EMBL" id="CAJVPW010041167">
    <property type="protein sequence ID" value="CAG8747731.1"/>
    <property type="molecule type" value="Genomic_DNA"/>
</dbReference>
<gene>
    <name evidence="1" type="ORF">SPELUC_LOCUS14255</name>
</gene>
<dbReference type="Proteomes" id="UP000789366">
    <property type="component" value="Unassembled WGS sequence"/>
</dbReference>
<organism evidence="1 2">
    <name type="scientific">Cetraspora pellucida</name>
    <dbReference type="NCBI Taxonomy" id="1433469"/>
    <lineage>
        <taxon>Eukaryota</taxon>
        <taxon>Fungi</taxon>
        <taxon>Fungi incertae sedis</taxon>
        <taxon>Mucoromycota</taxon>
        <taxon>Glomeromycotina</taxon>
        <taxon>Glomeromycetes</taxon>
        <taxon>Diversisporales</taxon>
        <taxon>Gigasporaceae</taxon>
        <taxon>Cetraspora</taxon>
    </lineage>
</organism>
<sequence length="51" mass="5991">EQQCKDISNQIDQHLPIVLFTINQELEFEKDTVENKANINVDLNNYRTENA</sequence>
<comment type="caution">
    <text evidence="1">The sequence shown here is derived from an EMBL/GenBank/DDBJ whole genome shotgun (WGS) entry which is preliminary data.</text>
</comment>
<evidence type="ECO:0000313" key="1">
    <source>
        <dbReference type="EMBL" id="CAG8747731.1"/>
    </source>
</evidence>
<accession>A0ACA9QD13</accession>
<feature type="non-terminal residue" evidence="1">
    <location>
        <position position="1"/>
    </location>
</feature>
<protein>
    <submittedName>
        <fullName evidence="1">11101_t:CDS:1</fullName>
    </submittedName>
</protein>
<feature type="non-terminal residue" evidence="1">
    <location>
        <position position="51"/>
    </location>
</feature>
<proteinExistence type="predicted"/>